<reference evidence="2 3" key="1">
    <citation type="submission" date="2021-04" db="EMBL/GenBank/DDBJ databases">
        <authorList>
            <person name="Bliznina A."/>
        </authorList>
    </citation>
    <scope>NUCLEOTIDE SEQUENCE [LARGE SCALE GENOMIC DNA]</scope>
</reference>
<dbReference type="PANTHER" id="PTHR44167">
    <property type="entry name" value="OVARIAN-SPECIFIC SERINE/THREONINE-PROTEIN KINASE LOK-RELATED"/>
    <property type="match status" value="1"/>
</dbReference>
<proteinExistence type="predicted"/>
<dbReference type="InterPro" id="IPR008271">
    <property type="entry name" value="Ser/Thr_kinase_AS"/>
</dbReference>
<evidence type="ECO:0000259" key="1">
    <source>
        <dbReference type="PROSITE" id="PS50011"/>
    </source>
</evidence>
<organism evidence="2 3">
    <name type="scientific">Oikopleura dioica</name>
    <name type="common">Tunicate</name>
    <dbReference type="NCBI Taxonomy" id="34765"/>
    <lineage>
        <taxon>Eukaryota</taxon>
        <taxon>Metazoa</taxon>
        <taxon>Chordata</taxon>
        <taxon>Tunicata</taxon>
        <taxon>Appendicularia</taxon>
        <taxon>Copelata</taxon>
        <taxon>Oikopleuridae</taxon>
        <taxon>Oikopleura</taxon>
    </lineage>
</organism>
<evidence type="ECO:0000313" key="2">
    <source>
        <dbReference type="EMBL" id="CAG5113133.1"/>
    </source>
</evidence>
<dbReference type="Proteomes" id="UP001158576">
    <property type="component" value="Chromosome 2"/>
</dbReference>
<dbReference type="Gene3D" id="1.10.510.10">
    <property type="entry name" value="Transferase(Phosphotransferase) domain 1"/>
    <property type="match status" value="1"/>
</dbReference>
<dbReference type="Gene3D" id="3.30.200.20">
    <property type="entry name" value="Phosphorylase Kinase, domain 1"/>
    <property type="match status" value="1"/>
</dbReference>
<dbReference type="PANTHER" id="PTHR44167:SF24">
    <property type="entry name" value="SERINE_THREONINE-PROTEIN KINASE CHK2"/>
    <property type="match status" value="1"/>
</dbReference>
<protein>
    <submittedName>
        <fullName evidence="2">Oidioi.mRNA.OKI2018_I69.chr2.g7273.t1.cds</fullName>
    </submittedName>
</protein>
<dbReference type="PROSITE" id="PS00108">
    <property type="entry name" value="PROTEIN_KINASE_ST"/>
    <property type="match status" value="1"/>
</dbReference>
<dbReference type="CDD" id="cd00180">
    <property type="entry name" value="PKc"/>
    <property type="match status" value="1"/>
</dbReference>
<name>A0ABN7T636_OIKDI</name>
<evidence type="ECO:0000313" key="3">
    <source>
        <dbReference type="Proteomes" id="UP001158576"/>
    </source>
</evidence>
<dbReference type="PROSITE" id="PS50011">
    <property type="entry name" value="PROTEIN_KINASE_DOM"/>
    <property type="match status" value="1"/>
</dbReference>
<dbReference type="InterPro" id="IPR011009">
    <property type="entry name" value="Kinase-like_dom_sf"/>
</dbReference>
<keyword evidence="3" id="KW-1185">Reference proteome</keyword>
<dbReference type="Pfam" id="PF00069">
    <property type="entry name" value="Pkinase"/>
    <property type="match status" value="1"/>
</dbReference>
<gene>
    <name evidence="2" type="ORF">OKIOD_LOCUS16038</name>
</gene>
<sequence length="692" mass="78770">MQTSNDETMLFLMSKMLDDISIDEAQEVISIPTQLAFTFPFYATRHYYRSSIFLLDNFPNLEMNFCGFYTNSLGLTFQPLISKLLERGLNPFIASNYGPVDSNAVNWYLIEYAFDAHEDLKDCRLEKSLYFRTDSFTQYKHEIQQLESYAELVKKYVTGYSSEGNPLTTTYMSLYNIDCDEKCPRNCKQRIPSMRHFSGQLIEKNYLLGNGGQGSVYKCTWHGKNAAAKFIPNRGLHLVQSLKKAPQKLMDPMREKEMAQQFRGQASEFYIGREIRHPHVLKMFDFFLQHKNGEDEFVIVSELCDATLNQIEFQMSSFMNYFLQVTSALKAIGEKGLCHGDVKPENILLKSDETGTFSVRLADFGMAGIIGGTPLFMAPEVLTESIPFLSDIYSLGISILLSIFDIQLAFKLYMLPVDSKSLRSAKEEALKHKLTCFISKMISDDPSKRPSIKQVKMFLTHHRSSLNGKKVTARDLGISADLQTLDGSIDSDGNSFKCWAFATASMLRSSFRETIKDNTDLTEENRDAILKILGDPSHHKTLRSELMMNVIPTKINANEDEIQAALLHHVMQRLSRPTFLQREGIHLLGSLKPIFYRIGEVQPVLEVYSHPTEFDKFPATFKKFGIIGDFFSAIDSKKTLVCPVKTELKNIKHAMCMYGFDEEDRAFVFKNSSSEKTTVKVPLISNQEKVIG</sequence>
<accession>A0ABN7T636</accession>
<feature type="domain" description="Protein kinase" evidence="1">
    <location>
        <begin position="202"/>
        <end position="459"/>
    </location>
</feature>
<dbReference type="EMBL" id="OU015567">
    <property type="protein sequence ID" value="CAG5113133.1"/>
    <property type="molecule type" value="Genomic_DNA"/>
</dbReference>
<dbReference type="SMART" id="SM00220">
    <property type="entry name" value="S_TKc"/>
    <property type="match status" value="1"/>
</dbReference>
<dbReference type="SUPFAM" id="SSF56112">
    <property type="entry name" value="Protein kinase-like (PK-like)"/>
    <property type="match status" value="1"/>
</dbReference>
<dbReference type="InterPro" id="IPR000719">
    <property type="entry name" value="Prot_kinase_dom"/>
</dbReference>